<proteinExistence type="predicted"/>
<feature type="transmembrane region" description="Helical" evidence="1">
    <location>
        <begin position="96"/>
        <end position="115"/>
    </location>
</feature>
<feature type="transmembrane region" description="Helical" evidence="1">
    <location>
        <begin position="35"/>
        <end position="53"/>
    </location>
</feature>
<accession>A0A160PMJ0</accession>
<evidence type="ECO:0000313" key="2">
    <source>
        <dbReference type="EMBL" id="BAU95047.1"/>
    </source>
</evidence>
<dbReference type="Pfam" id="PF11222">
    <property type="entry name" value="DUF3017"/>
    <property type="match status" value="1"/>
</dbReference>
<evidence type="ECO:0008006" key="4">
    <source>
        <dbReference type="Google" id="ProtNLM"/>
    </source>
</evidence>
<name>A0A160PMJ0_9CORY</name>
<organism evidence="2 3">
    <name type="scientific">Corynebacterium suranareeae</name>
    <dbReference type="NCBI Taxonomy" id="2506452"/>
    <lineage>
        <taxon>Bacteria</taxon>
        <taxon>Bacillati</taxon>
        <taxon>Actinomycetota</taxon>
        <taxon>Actinomycetes</taxon>
        <taxon>Mycobacteriales</taxon>
        <taxon>Corynebacteriaceae</taxon>
        <taxon>Corynebacterium</taxon>
    </lineage>
</organism>
<gene>
    <name evidence="2" type="ORF">N24_0785</name>
</gene>
<dbReference type="AlphaFoldDB" id="A0A160PMJ0"/>
<dbReference type="InterPro" id="IPR021385">
    <property type="entry name" value="DUF3017"/>
</dbReference>
<protein>
    <recommendedName>
        <fullName evidence="4">DUF3017 domain-containing protein</fullName>
    </recommendedName>
</protein>
<dbReference type="EMBL" id="AP017369">
    <property type="protein sequence ID" value="BAU95047.1"/>
    <property type="molecule type" value="Genomic_DNA"/>
</dbReference>
<evidence type="ECO:0000256" key="1">
    <source>
        <dbReference type="SAM" id="Phobius"/>
    </source>
</evidence>
<sequence>MTNPGKRRFNEEQLLANPHDGGLAPSKLPHAVQRAGIVVFIFAVGAASVFALTEHWRRATFTLGASLLFLSLLRLSCDSKVLGVLSVRSRRFDATYTAILGGLMTFLAISVDALGS</sequence>
<keyword evidence="3" id="KW-1185">Reference proteome</keyword>
<keyword evidence="1" id="KW-0812">Transmembrane</keyword>
<keyword evidence="1" id="KW-0472">Membrane</keyword>
<dbReference type="KEGG" id="csur:N24_0785"/>
<dbReference type="RefSeq" id="WP_096454557.1">
    <property type="nucleotide sequence ID" value="NZ_AP017369.1"/>
</dbReference>
<keyword evidence="1" id="KW-1133">Transmembrane helix</keyword>
<dbReference type="Proteomes" id="UP000218244">
    <property type="component" value="Chromosome"/>
</dbReference>
<evidence type="ECO:0000313" key="3">
    <source>
        <dbReference type="Proteomes" id="UP000218244"/>
    </source>
</evidence>
<reference evidence="2 3" key="1">
    <citation type="submission" date="2016-02" db="EMBL/GenBank/DDBJ databases">
        <title>Corynebacterium glutamicum N24 whole genome sequencing project.</title>
        <authorList>
            <person name="Matsutani M."/>
            <person name="Nangtapong N."/>
            <person name="Yakushi T."/>
            <person name="Matsushita K."/>
        </authorList>
    </citation>
    <scope>NUCLEOTIDE SEQUENCE [LARGE SCALE GENOMIC DNA]</scope>
    <source>
        <strain evidence="2 3">N24</strain>
    </source>
</reference>